<dbReference type="PANTHER" id="PTHR36902">
    <property type="entry name" value="ENRICHED IN SURFACE-LABELED PROTEOME PROTEIN 9"/>
    <property type="match status" value="1"/>
</dbReference>
<feature type="transmembrane region" description="Helical" evidence="1">
    <location>
        <begin position="605"/>
        <end position="628"/>
    </location>
</feature>
<gene>
    <name evidence="4" type="ORF">ElyMa_000773800</name>
</gene>
<keyword evidence="1" id="KW-0472">Membrane</keyword>
<dbReference type="InterPro" id="IPR058265">
    <property type="entry name" value="DUF7959"/>
</dbReference>
<evidence type="ECO:0000313" key="4">
    <source>
        <dbReference type="EMBL" id="GFR88586.1"/>
    </source>
</evidence>
<feature type="signal peptide" evidence="2">
    <location>
        <begin position="1"/>
        <end position="27"/>
    </location>
</feature>
<dbReference type="Proteomes" id="UP000762676">
    <property type="component" value="Unassembled WGS sequence"/>
</dbReference>
<dbReference type="EMBL" id="BMAT01001578">
    <property type="protein sequence ID" value="GFR88586.1"/>
    <property type="molecule type" value="Genomic_DNA"/>
</dbReference>
<dbReference type="AlphaFoldDB" id="A0AAV4GTC6"/>
<dbReference type="Pfam" id="PF25899">
    <property type="entry name" value="DUF7959"/>
    <property type="match status" value="1"/>
</dbReference>
<keyword evidence="1" id="KW-1133">Transmembrane helix</keyword>
<name>A0AAV4GTC6_9GAST</name>
<proteinExistence type="predicted"/>
<accession>A0AAV4GTC6</accession>
<sequence length="650" mass="74288">MATLGSRLWAPLGLLVLAMFFISQANAEYDEDLCKKYTKDGFKPLKSTPYFYDNFFAVTEETVYSKDGSTQGRVVQRTIRYSPSTKQLDIHEKKANNRIYIYVDQEKNSCVHYDRKTSGCETMKGTCSKVQKLEKDFLQLNNKGMISLTSSSAKLWWPTDKNMIKLKVYKEEESEVRNLKTKKYVTCVYDKGEDLTTVTEWQVLDVDKYPKMDVTKNTVLMAHYHQSKNKSPMESRRIDFFEYRQLSADELQYGLHIPEDICQLNFIGPSSTKIPHLPLRFRYLEEVDVAVKSDLSQYERYVQEIEYNAMSQVLKATTYHARDDDNEKEVSYRYTDYSTKHTYFASETTGNCSVLIGNEYTEDMQSASEIWGLENAQGGYVLEHRGIPCQIFHSFGGKSTASTLYVATSEWLKNQGRDEKEFYPVFLSKYEYAGKGSSSAEIYEFKINPGYHFPFLRRCFDEDTNIDASFVLLVNYKASVEDNLTGFKYEMRTLLKNITGIRSSVRLQSFYFEPEEGHSDQTRFYFTVLGNAKDIDRSNAAYYDTDPVTSNEAMGEIEKAVDSGKMAFELENKQISVKFHKGSFKHYNHGFLDRQVAGSGHSSGAMAGVGIAMIAVGLLLGVGIMLVYKRYSQGSLPALSFTFGKEGVNS</sequence>
<reference evidence="4 5" key="1">
    <citation type="journal article" date="2021" name="Elife">
        <title>Chloroplast acquisition without the gene transfer in kleptoplastic sea slugs, Plakobranchus ocellatus.</title>
        <authorList>
            <person name="Maeda T."/>
            <person name="Takahashi S."/>
            <person name="Yoshida T."/>
            <person name="Shimamura S."/>
            <person name="Takaki Y."/>
            <person name="Nagai Y."/>
            <person name="Toyoda A."/>
            <person name="Suzuki Y."/>
            <person name="Arimoto A."/>
            <person name="Ishii H."/>
            <person name="Satoh N."/>
            <person name="Nishiyama T."/>
            <person name="Hasebe M."/>
            <person name="Maruyama T."/>
            <person name="Minagawa J."/>
            <person name="Obokata J."/>
            <person name="Shigenobu S."/>
        </authorList>
    </citation>
    <scope>NUCLEOTIDE SEQUENCE [LARGE SCALE GENOMIC DNA]</scope>
</reference>
<evidence type="ECO:0000313" key="5">
    <source>
        <dbReference type="Proteomes" id="UP000762676"/>
    </source>
</evidence>
<evidence type="ECO:0000256" key="1">
    <source>
        <dbReference type="SAM" id="Phobius"/>
    </source>
</evidence>
<feature type="chain" id="PRO_5043652054" description="DUF7959 domain-containing protein" evidence="2">
    <location>
        <begin position="28"/>
        <end position="650"/>
    </location>
</feature>
<dbReference type="PANTHER" id="PTHR36902:SF1">
    <property type="entry name" value="ENRICHED IN SURFACE-LABELED PROTEOME PROTEIN 9"/>
    <property type="match status" value="1"/>
</dbReference>
<keyword evidence="5" id="KW-1185">Reference proteome</keyword>
<protein>
    <recommendedName>
        <fullName evidence="3">DUF7959 domain-containing protein</fullName>
    </recommendedName>
</protein>
<organism evidence="4 5">
    <name type="scientific">Elysia marginata</name>
    <dbReference type="NCBI Taxonomy" id="1093978"/>
    <lineage>
        <taxon>Eukaryota</taxon>
        <taxon>Metazoa</taxon>
        <taxon>Spiralia</taxon>
        <taxon>Lophotrochozoa</taxon>
        <taxon>Mollusca</taxon>
        <taxon>Gastropoda</taxon>
        <taxon>Heterobranchia</taxon>
        <taxon>Euthyneura</taxon>
        <taxon>Panpulmonata</taxon>
        <taxon>Sacoglossa</taxon>
        <taxon>Placobranchoidea</taxon>
        <taxon>Plakobranchidae</taxon>
        <taxon>Elysia</taxon>
    </lineage>
</organism>
<keyword evidence="1" id="KW-0812">Transmembrane</keyword>
<feature type="domain" description="DUF7959" evidence="3">
    <location>
        <begin position="479"/>
        <end position="588"/>
    </location>
</feature>
<keyword evidence="2" id="KW-0732">Signal</keyword>
<evidence type="ECO:0000259" key="3">
    <source>
        <dbReference type="Pfam" id="PF25899"/>
    </source>
</evidence>
<evidence type="ECO:0000256" key="2">
    <source>
        <dbReference type="SAM" id="SignalP"/>
    </source>
</evidence>
<comment type="caution">
    <text evidence="4">The sequence shown here is derived from an EMBL/GenBank/DDBJ whole genome shotgun (WGS) entry which is preliminary data.</text>
</comment>